<dbReference type="RefSeq" id="WP_096807004.1">
    <property type="nucleotide sequence ID" value="NZ_CP022196.1"/>
</dbReference>
<evidence type="ECO:0008006" key="4">
    <source>
        <dbReference type="Google" id="ProtNLM"/>
    </source>
</evidence>
<evidence type="ECO:0000313" key="2">
    <source>
        <dbReference type="EMBL" id="ATG49534.1"/>
    </source>
</evidence>
<accession>A0A291GHQ2</accession>
<evidence type="ECO:0000256" key="1">
    <source>
        <dbReference type="SAM" id="Phobius"/>
    </source>
</evidence>
<organism evidence="2 3">
    <name type="scientific">Celeribacter ethanolicus</name>
    <dbReference type="NCBI Taxonomy" id="1758178"/>
    <lineage>
        <taxon>Bacteria</taxon>
        <taxon>Pseudomonadati</taxon>
        <taxon>Pseudomonadota</taxon>
        <taxon>Alphaproteobacteria</taxon>
        <taxon>Rhodobacterales</taxon>
        <taxon>Roseobacteraceae</taxon>
        <taxon>Celeribacter</taxon>
    </lineage>
</organism>
<gene>
    <name evidence="2" type="ORF">CEW89_19315</name>
</gene>
<protein>
    <recommendedName>
        <fullName evidence="4">DUF4760 domain-containing protein</fullName>
    </recommendedName>
</protein>
<evidence type="ECO:0000313" key="3">
    <source>
        <dbReference type="Proteomes" id="UP000217935"/>
    </source>
</evidence>
<keyword evidence="1" id="KW-0812">Transmembrane</keyword>
<keyword evidence="1" id="KW-1133">Transmembrane helix</keyword>
<sequence>MEKEVLETSLHWTEYFKAIGPTIIALFVAYIAYQQWRVSKDTFREKMFDRRMTVFEKVSDAIALVIRDGGASAPDGKQVHFSELGTAWHTSKFLFGKEVSDYIWDFRDRLIKVRYHEETMAHTRIEGPQEEYQSHVSQKHALLNEIFKHEQDKAYAIFSQYLAFKR</sequence>
<name>A0A291GHQ2_9RHOB</name>
<proteinExistence type="predicted"/>
<dbReference type="KEGG" id="ceh:CEW89_19315"/>
<dbReference type="AlphaFoldDB" id="A0A291GHQ2"/>
<dbReference type="OrthoDB" id="7867330at2"/>
<dbReference type="EMBL" id="CP022196">
    <property type="protein sequence ID" value="ATG49534.1"/>
    <property type="molecule type" value="Genomic_DNA"/>
</dbReference>
<feature type="transmembrane region" description="Helical" evidence="1">
    <location>
        <begin position="15"/>
        <end position="33"/>
    </location>
</feature>
<keyword evidence="3" id="KW-1185">Reference proteome</keyword>
<keyword evidence="1" id="KW-0472">Membrane</keyword>
<dbReference type="Proteomes" id="UP000217935">
    <property type="component" value="Chromosome"/>
</dbReference>
<reference evidence="2 3" key="1">
    <citation type="submission" date="2017-06" db="EMBL/GenBank/DDBJ databases">
        <title>Celeribacter sp. TSPH2 complete genome sequence.</title>
        <authorList>
            <person name="Woo J.-H."/>
            <person name="Kim H.-S."/>
        </authorList>
    </citation>
    <scope>NUCLEOTIDE SEQUENCE [LARGE SCALE GENOMIC DNA]</scope>
    <source>
        <strain evidence="2 3">TSPH2</strain>
    </source>
</reference>